<feature type="transmembrane region" description="Helical" evidence="5">
    <location>
        <begin position="12"/>
        <end position="33"/>
    </location>
</feature>
<evidence type="ECO:0000256" key="3">
    <source>
        <dbReference type="ARBA" id="ARBA00022989"/>
    </source>
</evidence>
<dbReference type="PANTHER" id="PTHR43701">
    <property type="entry name" value="MEMBRANE TRANSPORTER PROTEIN MJ0441-RELATED"/>
    <property type="match status" value="1"/>
</dbReference>
<accession>A0A5C8K9M9</accession>
<dbReference type="InterPro" id="IPR051598">
    <property type="entry name" value="TSUP/Inactive_protease-like"/>
</dbReference>
<proteinExistence type="inferred from homology"/>
<dbReference type="EMBL" id="VRTY01000018">
    <property type="protein sequence ID" value="TXK49224.1"/>
    <property type="molecule type" value="Genomic_DNA"/>
</dbReference>
<keyword evidence="5" id="KW-1003">Cell membrane</keyword>
<evidence type="ECO:0000313" key="7">
    <source>
        <dbReference type="Proteomes" id="UP000321926"/>
    </source>
</evidence>
<feature type="transmembrane region" description="Helical" evidence="5">
    <location>
        <begin position="144"/>
        <end position="161"/>
    </location>
</feature>
<evidence type="ECO:0000256" key="1">
    <source>
        <dbReference type="ARBA" id="ARBA00004141"/>
    </source>
</evidence>
<feature type="transmembrane region" description="Helical" evidence="5">
    <location>
        <begin position="113"/>
        <end position="132"/>
    </location>
</feature>
<dbReference type="Proteomes" id="UP000321926">
    <property type="component" value="Unassembled WGS sequence"/>
</dbReference>
<feature type="transmembrane region" description="Helical" evidence="5">
    <location>
        <begin position="214"/>
        <end position="232"/>
    </location>
</feature>
<keyword evidence="3 5" id="KW-1133">Transmembrane helix</keyword>
<comment type="subcellular location">
    <subcellularLocation>
        <location evidence="5">Cell membrane</location>
        <topology evidence="5">Multi-pass membrane protein</topology>
    </subcellularLocation>
    <subcellularLocation>
        <location evidence="1">Membrane</location>
        <topology evidence="1">Multi-pass membrane protein</topology>
    </subcellularLocation>
</comment>
<dbReference type="AlphaFoldDB" id="A0A5C8K9M9"/>
<feature type="transmembrane region" description="Helical" evidence="5">
    <location>
        <begin position="239"/>
        <end position="258"/>
    </location>
</feature>
<keyword evidence="4 5" id="KW-0472">Membrane</keyword>
<evidence type="ECO:0000256" key="2">
    <source>
        <dbReference type="ARBA" id="ARBA00022692"/>
    </source>
</evidence>
<feature type="transmembrane region" description="Helical" evidence="5">
    <location>
        <begin position="173"/>
        <end position="194"/>
    </location>
</feature>
<dbReference type="RefSeq" id="WP_147920938.1">
    <property type="nucleotide sequence ID" value="NZ_VRTY01000018.1"/>
</dbReference>
<evidence type="ECO:0000256" key="4">
    <source>
        <dbReference type="ARBA" id="ARBA00023136"/>
    </source>
</evidence>
<feature type="transmembrane region" description="Helical" evidence="5">
    <location>
        <begin position="264"/>
        <end position="283"/>
    </location>
</feature>
<reference evidence="6 7" key="1">
    <citation type="submission" date="2019-08" db="EMBL/GenBank/DDBJ databases">
        <authorList>
            <person name="Shi S."/>
        </authorList>
    </citation>
    <scope>NUCLEOTIDE SEQUENCE [LARGE SCALE GENOMIC DNA]</scope>
    <source>
        <strain evidence="6 7">GY10130</strain>
    </source>
</reference>
<sequence>MTNKISLKHIGRLIIALKVGLVIFLALKVLVYSDTSYSITFDSTFLIFVAAGFLAQIVDGALGMAYGVSCSSLLLYFGVSPAVASASVHTAEVFTTGVSGLSHLFLKNVNTKLFLKIVIPGVIGAVIGAWLISDYFDGNMVKPYVSGYLLLIGMLLIVKSFRNIKPKEEVKRVSLLGLTGGFFDAVGGGGWGPIVTSNLILQGKTPNETIGTVNTAEFFVAFFSTGVFLFFVGIDSWQIVLGLITGGVVAAPIGAFMAKKIKPKTLMLMVGILIVAISSFTIYKSLM</sequence>
<evidence type="ECO:0000313" key="6">
    <source>
        <dbReference type="EMBL" id="TXK49224.1"/>
    </source>
</evidence>
<comment type="caution">
    <text evidence="6">The sequence shown here is derived from an EMBL/GenBank/DDBJ whole genome shotgun (WGS) entry which is preliminary data.</text>
</comment>
<protein>
    <recommendedName>
        <fullName evidence="5">Probable membrane transporter protein</fullName>
    </recommendedName>
</protein>
<name>A0A5C8K9M9_9BACT</name>
<comment type="similarity">
    <text evidence="5">Belongs to the 4-toluene sulfonate uptake permease (TSUP) (TC 2.A.102) family.</text>
</comment>
<organism evidence="6 7">
    <name type="scientific">Pontibacter qinzhouensis</name>
    <dbReference type="NCBI Taxonomy" id="2603253"/>
    <lineage>
        <taxon>Bacteria</taxon>
        <taxon>Pseudomonadati</taxon>
        <taxon>Bacteroidota</taxon>
        <taxon>Cytophagia</taxon>
        <taxon>Cytophagales</taxon>
        <taxon>Hymenobacteraceae</taxon>
        <taxon>Pontibacter</taxon>
    </lineage>
</organism>
<dbReference type="Pfam" id="PF01925">
    <property type="entry name" value="TauE"/>
    <property type="match status" value="1"/>
</dbReference>
<dbReference type="GO" id="GO:0005886">
    <property type="term" value="C:plasma membrane"/>
    <property type="evidence" value="ECO:0007669"/>
    <property type="project" value="UniProtKB-SubCell"/>
</dbReference>
<keyword evidence="2 5" id="KW-0812">Transmembrane</keyword>
<dbReference type="OrthoDB" id="45564at2"/>
<gene>
    <name evidence="6" type="ORF">FVR03_06545</name>
</gene>
<keyword evidence="7" id="KW-1185">Reference proteome</keyword>
<feature type="transmembrane region" description="Helical" evidence="5">
    <location>
        <begin position="45"/>
        <end position="68"/>
    </location>
</feature>
<dbReference type="PANTHER" id="PTHR43701:SF12">
    <property type="entry name" value="MEMBRANE TRANSPORTER PROTEIN YTNM-RELATED"/>
    <property type="match status" value="1"/>
</dbReference>
<evidence type="ECO:0000256" key="5">
    <source>
        <dbReference type="RuleBase" id="RU363041"/>
    </source>
</evidence>
<dbReference type="InterPro" id="IPR002781">
    <property type="entry name" value="TM_pro_TauE-like"/>
</dbReference>